<feature type="transmembrane region" description="Helical" evidence="2">
    <location>
        <begin position="191"/>
        <end position="208"/>
    </location>
</feature>
<sequence length="225" mass="24877">MIAGDSDGGHGDHGLPEPENSIYDHVDGLAARHTTNCRLSVCNPSQVFRATQALCDFLEKTEAELKNDKKKEKKRSIPVMTNQAKVEVYPGNDEPSQSRYRTERELNPAKFGISLDQPTIQKPKNDKIDVHADQDQDEFDCSDDDNTDGPGREEDTGGPLGINMSQSIKDQANLFGLLTIIYDLDTSDDPILYPMTIIVLMISIFLAAGHRNRKCYSADHTPAAA</sequence>
<keyword evidence="2" id="KW-1133">Transmembrane helix</keyword>
<feature type="compositionally biased region" description="Acidic residues" evidence="1">
    <location>
        <begin position="135"/>
        <end position="147"/>
    </location>
</feature>
<evidence type="ECO:0000256" key="2">
    <source>
        <dbReference type="SAM" id="Phobius"/>
    </source>
</evidence>
<protein>
    <submittedName>
        <fullName evidence="3">Uncharacterized protein</fullName>
    </submittedName>
</protein>
<dbReference type="Proteomes" id="UP000325440">
    <property type="component" value="Unassembled WGS sequence"/>
</dbReference>
<gene>
    <name evidence="3" type="ORF">CINCED_3A021190</name>
</gene>
<evidence type="ECO:0000313" key="3">
    <source>
        <dbReference type="EMBL" id="VVC32168.1"/>
    </source>
</evidence>
<feature type="region of interest" description="Disordered" evidence="1">
    <location>
        <begin position="1"/>
        <end position="22"/>
    </location>
</feature>
<dbReference type="AlphaFoldDB" id="A0A5E4ML81"/>
<evidence type="ECO:0000256" key="1">
    <source>
        <dbReference type="SAM" id="MobiDB-lite"/>
    </source>
</evidence>
<dbReference type="EMBL" id="CABPRJ010000953">
    <property type="protein sequence ID" value="VVC32168.1"/>
    <property type="molecule type" value="Genomic_DNA"/>
</dbReference>
<keyword evidence="2" id="KW-0472">Membrane</keyword>
<evidence type="ECO:0000313" key="4">
    <source>
        <dbReference type="Proteomes" id="UP000325440"/>
    </source>
</evidence>
<proteinExistence type="predicted"/>
<feature type="region of interest" description="Disordered" evidence="1">
    <location>
        <begin position="89"/>
        <end position="164"/>
    </location>
</feature>
<accession>A0A5E4ML81</accession>
<feature type="compositionally biased region" description="Basic and acidic residues" evidence="1">
    <location>
        <begin position="123"/>
        <end position="134"/>
    </location>
</feature>
<feature type="compositionally biased region" description="Basic and acidic residues" evidence="1">
    <location>
        <begin position="7"/>
        <end position="22"/>
    </location>
</feature>
<name>A0A5E4ML81_9HEMI</name>
<keyword evidence="2" id="KW-0812">Transmembrane</keyword>
<keyword evidence="4" id="KW-1185">Reference proteome</keyword>
<organism evidence="3 4">
    <name type="scientific">Cinara cedri</name>
    <dbReference type="NCBI Taxonomy" id="506608"/>
    <lineage>
        <taxon>Eukaryota</taxon>
        <taxon>Metazoa</taxon>
        <taxon>Ecdysozoa</taxon>
        <taxon>Arthropoda</taxon>
        <taxon>Hexapoda</taxon>
        <taxon>Insecta</taxon>
        <taxon>Pterygota</taxon>
        <taxon>Neoptera</taxon>
        <taxon>Paraneoptera</taxon>
        <taxon>Hemiptera</taxon>
        <taxon>Sternorrhyncha</taxon>
        <taxon>Aphidomorpha</taxon>
        <taxon>Aphidoidea</taxon>
        <taxon>Aphididae</taxon>
        <taxon>Lachninae</taxon>
        <taxon>Cinara</taxon>
    </lineage>
</organism>
<reference evidence="3 4" key="1">
    <citation type="submission" date="2019-08" db="EMBL/GenBank/DDBJ databases">
        <authorList>
            <person name="Alioto T."/>
            <person name="Alioto T."/>
            <person name="Gomez Garrido J."/>
        </authorList>
    </citation>
    <scope>NUCLEOTIDE SEQUENCE [LARGE SCALE GENOMIC DNA]</scope>
</reference>